<protein>
    <submittedName>
        <fullName evidence="2">H ACA ribonucleo complex subunit Gar1 Naf1</fullName>
    </submittedName>
</protein>
<feature type="non-terminal residue" evidence="2">
    <location>
        <position position="1"/>
    </location>
</feature>
<dbReference type="Proteomes" id="UP000554235">
    <property type="component" value="Unassembled WGS sequence"/>
</dbReference>
<evidence type="ECO:0000313" key="2">
    <source>
        <dbReference type="EMBL" id="KAF4462096.1"/>
    </source>
</evidence>
<dbReference type="AlphaFoldDB" id="A0A8H4L4F3"/>
<dbReference type="EMBL" id="JAADYS010001592">
    <property type="protein sequence ID" value="KAF4462096.1"/>
    <property type="molecule type" value="Genomic_DNA"/>
</dbReference>
<feature type="compositionally biased region" description="Low complexity" evidence="1">
    <location>
        <begin position="11"/>
        <end position="45"/>
    </location>
</feature>
<feature type="compositionally biased region" description="Low complexity" evidence="1">
    <location>
        <begin position="78"/>
        <end position="93"/>
    </location>
</feature>
<gene>
    <name evidence="2" type="ORF">FALBO_11100</name>
</gene>
<sequence>FNQPRDGYSLPPQGAQPQQHHQQQQAPSAQWAGSQPPAQGAAAPAIPNFGFQFPGWPQQPAQAGNASAGAPVPPPGWPNTQGQQAPQAPNGGAFVNPAFFAALMSTMQQNGQSPWGQQQPPNNGNGGQGQ</sequence>
<feature type="compositionally biased region" description="Low complexity" evidence="1">
    <location>
        <begin position="108"/>
        <end position="123"/>
    </location>
</feature>
<keyword evidence="3" id="KW-1185">Reference proteome</keyword>
<feature type="region of interest" description="Disordered" evidence="1">
    <location>
        <begin position="1"/>
        <end position="130"/>
    </location>
</feature>
<comment type="caution">
    <text evidence="2">The sequence shown here is derived from an EMBL/GenBank/DDBJ whole genome shotgun (WGS) entry which is preliminary data.</text>
</comment>
<evidence type="ECO:0000313" key="3">
    <source>
        <dbReference type="Proteomes" id="UP000554235"/>
    </source>
</evidence>
<accession>A0A8H4L4F3</accession>
<evidence type="ECO:0000256" key="1">
    <source>
        <dbReference type="SAM" id="MobiDB-lite"/>
    </source>
</evidence>
<name>A0A8H4L4F3_9HYPO</name>
<reference evidence="2 3" key="1">
    <citation type="submission" date="2020-01" db="EMBL/GenBank/DDBJ databases">
        <title>Identification and distribution of gene clusters putatively required for synthesis of sphingolipid metabolism inhibitors in phylogenetically diverse species of the filamentous fungus Fusarium.</title>
        <authorList>
            <person name="Kim H.-S."/>
            <person name="Busman M."/>
            <person name="Brown D.W."/>
            <person name="Divon H."/>
            <person name="Uhlig S."/>
            <person name="Proctor R.H."/>
        </authorList>
    </citation>
    <scope>NUCLEOTIDE SEQUENCE [LARGE SCALE GENOMIC DNA]</scope>
    <source>
        <strain evidence="2 3">NRRL 20459</strain>
    </source>
</reference>
<proteinExistence type="predicted"/>
<organism evidence="2 3">
    <name type="scientific">Fusarium albosuccineum</name>
    <dbReference type="NCBI Taxonomy" id="1237068"/>
    <lineage>
        <taxon>Eukaryota</taxon>
        <taxon>Fungi</taxon>
        <taxon>Dikarya</taxon>
        <taxon>Ascomycota</taxon>
        <taxon>Pezizomycotina</taxon>
        <taxon>Sordariomycetes</taxon>
        <taxon>Hypocreomycetidae</taxon>
        <taxon>Hypocreales</taxon>
        <taxon>Nectriaceae</taxon>
        <taxon>Fusarium</taxon>
        <taxon>Fusarium decemcellulare species complex</taxon>
    </lineage>
</organism>